<evidence type="ECO:0000256" key="4">
    <source>
        <dbReference type="PROSITE-ProRule" id="PRU01343"/>
    </source>
</evidence>
<dbReference type="SMR" id="A0A1J6IPT3"/>
<dbReference type="PROSITE" id="PS51999">
    <property type="entry name" value="ZF_GRF"/>
    <property type="match status" value="1"/>
</dbReference>
<keyword evidence="3" id="KW-0862">Zinc</keyword>
<evidence type="ECO:0000256" key="2">
    <source>
        <dbReference type="ARBA" id="ARBA00022771"/>
    </source>
</evidence>
<dbReference type="PANTHER" id="PTHR33248">
    <property type="entry name" value="ZINC ION-BINDING PROTEIN"/>
    <property type="match status" value="1"/>
</dbReference>
<evidence type="ECO:0000256" key="1">
    <source>
        <dbReference type="ARBA" id="ARBA00022723"/>
    </source>
</evidence>
<dbReference type="Proteomes" id="UP000187609">
    <property type="component" value="Unassembled WGS sequence"/>
</dbReference>
<gene>
    <name evidence="6" type="ORF">A4A49_60038</name>
</gene>
<reference evidence="6" key="1">
    <citation type="submission" date="2016-11" db="EMBL/GenBank/DDBJ databases">
        <title>The genome of Nicotiana attenuata.</title>
        <authorList>
            <person name="Xu S."/>
            <person name="Brockmoeller T."/>
            <person name="Gaquerel E."/>
            <person name="Navarro A."/>
            <person name="Kuhl H."/>
            <person name="Gase K."/>
            <person name="Ling Z."/>
            <person name="Zhou W."/>
            <person name="Kreitzer C."/>
            <person name="Stanke M."/>
            <person name="Tang H."/>
            <person name="Lyons E."/>
            <person name="Pandey P."/>
            <person name="Pandey S.P."/>
            <person name="Timmermann B."/>
            <person name="Baldwin I.T."/>
        </authorList>
    </citation>
    <scope>NUCLEOTIDE SEQUENCE [LARGE SCALE GENOMIC DNA]</scope>
    <source>
        <strain evidence="6">UT</strain>
    </source>
</reference>
<evidence type="ECO:0000313" key="6">
    <source>
        <dbReference type="EMBL" id="OIT00851.1"/>
    </source>
</evidence>
<comment type="caution">
    <text evidence="6">The sequence shown here is derived from an EMBL/GenBank/DDBJ whole genome shotgun (WGS) entry which is preliminary data.</text>
</comment>
<evidence type="ECO:0000313" key="7">
    <source>
        <dbReference type="Proteomes" id="UP000187609"/>
    </source>
</evidence>
<dbReference type="InterPro" id="IPR010666">
    <property type="entry name" value="Znf_GRF"/>
</dbReference>
<dbReference type="OMA" id="RCGHECE"/>
<name>A0A1J6IPT3_NICAT</name>
<sequence length="96" mass="11530">MSLTPRIDSCRCGHECELKTSWSPFNPERRFYGCKIEHDKSGCKYFRWVNDEFSGQANRVIWGLLDKVKTFEEERARARIWRKNLAYVIVIMLIIW</sequence>
<feature type="domain" description="GRF-type" evidence="5">
    <location>
        <begin position="10"/>
        <end position="52"/>
    </location>
</feature>
<evidence type="ECO:0000256" key="3">
    <source>
        <dbReference type="ARBA" id="ARBA00022833"/>
    </source>
</evidence>
<dbReference type="AlphaFoldDB" id="A0A1J6IPT3"/>
<protein>
    <recommendedName>
        <fullName evidence="5">GRF-type domain-containing protein</fullName>
    </recommendedName>
</protein>
<feature type="non-terminal residue" evidence="6">
    <location>
        <position position="96"/>
    </location>
</feature>
<dbReference type="GO" id="GO:0008270">
    <property type="term" value="F:zinc ion binding"/>
    <property type="evidence" value="ECO:0007669"/>
    <property type="project" value="UniProtKB-KW"/>
</dbReference>
<keyword evidence="2 4" id="KW-0863">Zinc-finger</keyword>
<evidence type="ECO:0000259" key="5">
    <source>
        <dbReference type="PROSITE" id="PS51999"/>
    </source>
</evidence>
<keyword evidence="1" id="KW-0479">Metal-binding</keyword>
<dbReference type="Gramene" id="OIT00851">
    <property type="protein sequence ID" value="OIT00851"/>
    <property type="gene ID" value="A4A49_60038"/>
</dbReference>
<proteinExistence type="predicted"/>
<dbReference type="Pfam" id="PF06839">
    <property type="entry name" value="Zn_ribbon_GRF"/>
    <property type="match status" value="1"/>
</dbReference>
<dbReference type="EMBL" id="MJEQ01037189">
    <property type="protein sequence ID" value="OIT00851.1"/>
    <property type="molecule type" value="Genomic_DNA"/>
</dbReference>
<accession>A0A1J6IPT3</accession>
<organism evidence="6 7">
    <name type="scientific">Nicotiana attenuata</name>
    <name type="common">Coyote tobacco</name>
    <dbReference type="NCBI Taxonomy" id="49451"/>
    <lineage>
        <taxon>Eukaryota</taxon>
        <taxon>Viridiplantae</taxon>
        <taxon>Streptophyta</taxon>
        <taxon>Embryophyta</taxon>
        <taxon>Tracheophyta</taxon>
        <taxon>Spermatophyta</taxon>
        <taxon>Magnoliopsida</taxon>
        <taxon>eudicotyledons</taxon>
        <taxon>Gunneridae</taxon>
        <taxon>Pentapetalae</taxon>
        <taxon>asterids</taxon>
        <taxon>lamiids</taxon>
        <taxon>Solanales</taxon>
        <taxon>Solanaceae</taxon>
        <taxon>Nicotianoideae</taxon>
        <taxon>Nicotianeae</taxon>
        <taxon>Nicotiana</taxon>
    </lineage>
</organism>
<keyword evidence="7" id="KW-1185">Reference proteome</keyword>